<reference evidence="2 3" key="1">
    <citation type="journal article" date="2020" name="Microb. Ecol.">
        <title>Ecogenomics of the Marine Benthic Filamentous Cyanobacterium Adonisia.</title>
        <authorList>
            <person name="Walter J.M."/>
            <person name="Coutinho F.H."/>
            <person name="Leomil L."/>
            <person name="Hargreaves P.I."/>
            <person name="Campeao M.E."/>
            <person name="Vieira V.V."/>
            <person name="Silva B.S."/>
            <person name="Fistarol G.O."/>
            <person name="Salomon P.S."/>
            <person name="Sawabe T."/>
            <person name="Mino S."/>
            <person name="Hosokawa M."/>
            <person name="Miyashita H."/>
            <person name="Maruyama F."/>
            <person name="van Verk M.C."/>
            <person name="Dutilh B.E."/>
            <person name="Thompson C.C."/>
            <person name="Thompson F.L."/>
        </authorList>
    </citation>
    <scope>NUCLEOTIDE SEQUENCE [LARGE SCALE GENOMIC DNA]</scope>
    <source>
        <strain evidence="2 3">CCMR0082</strain>
    </source>
</reference>
<name>A0A6M0SGD2_9CYAN</name>
<feature type="compositionally biased region" description="Polar residues" evidence="1">
    <location>
        <begin position="62"/>
        <end position="75"/>
    </location>
</feature>
<dbReference type="AlphaFoldDB" id="A0A6M0SGD2"/>
<dbReference type="InterPro" id="IPR010328">
    <property type="entry name" value="DUF928"/>
</dbReference>
<gene>
    <name evidence="2" type="ORF">D0962_33440</name>
</gene>
<sequence length="251" mass="27319">MNGGVYRGIKMKNHSLIKVLGIVWVASNLSAIAYADYQPTRSDGSAPEGVTISTAPRYFQPVNPSAPQSPSTPTGTRRGGCFSGESAPSIFAPKGFVGITANTQPQLTWFLPDDEPVPVEFSFYTIDASGSYELEHLQMLSYEPGINQYQPPVELQSGTRYLWQLVLQCNPNRPSSALVYEAEIEFVPMSVSTISTTANASEKAETYAMAGYWYDAISILGQGEQPDVVAMRRALLNDLAILEDAIATPEH</sequence>
<accession>A0A6M0SGD2</accession>
<evidence type="ECO:0000313" key="2">
    <source>
        <dbReference type="EMBL" id="NEZ67609.1"/>
    </source>
</evidence>
<organism evidence="2 3">
    <name type="scientific">Adonisia turfae CCMR0082</name>
    <dbReference type="NCBI Taxonomy" id="2304604"/>
    <lineage>
        <taxon>Bacteria</taxon>
        <taxon>Bacillati</taxon>
        <taxon>Cyanobacteriota</taxon>
        <taxon>Adonisia</taxon>
        <taxon>Adonisia turfae</taxon>
    </lineage>
</organism>
<evidence type="ECO:0000256" key="1">
    <source>
        <dbReference type="SAM" id="MobiDB-lite"/>
    </source>
</evidence>
<feature type="region of interest" description="Disordered" evidence="1">
    <location>
        <begin position="57"/>
        <end position="80"/>
    </location>
</feature>
<evidence type="ECO:0000313" key="3">
    <source>
        <dbReference type="Proteomes" id="UP000473574"/>
    </source>
</evidence>
<dbReference type="Pfam" id="PF06051">
    <property type="entry name" value="DUF928"/>
    <property type="match status" value="1"/>
</dbReference>
<dbReference type="EMBL" id="QZCE01000002">
    <property type="protein sequence ID" value="NEZ67609.1"/>
    <property type="molecule type" value="Genomic_DNA"/>
</dbReference>
<comment type="caution">
    <text evidence="2">The sequence shown here is derived from an EMBL/GenBank/DDBJ whole genome shotgun (WGS) entry which is preliminary data.</text>
</comment>
<protein>
    <submittedName>
        <fullName evidence="2">DUF928 domain-containing protein</fullName>
    </submittedName>
</protein>
<dbReference type="Proteomes" id="UP000473574">
    <property type="component" value="Unassembled WGS sequence"/>
</dbReference>
<proteinExistence type="predicted"/>